<dbReference type="PANTHER" id="PTHR33991:SF1">
    <property type="entry name" value="DNA REPAIR PROTEIN RECO"/>
    <property type="match status" value="1"/>
</dbReference>
<dbReference type="SUPFAM" id="SSF57863">
    <property type="entry name" value="ArfGap/RecO-like zinc finger"/>
    <property type="match status" value="1"/>
</dbReference>
<dbReference type="Pfam" id="PF11967">
    <property type="entry name" value="RecO_N"/>
    <property type="match status" value="1"/>
</dbReference>
<evidence type="ECO:0000256" key="3">
    <source>
        <dbReference type="ARBA" id="ARBA00022763"/>
    </source>
</evidence>
<proteinExistence type="inferred from homology"/>
<dbReference type="EMBL" id="PZZL01000004">
    <property type="protein sequence ID" value="PTM57128.1"/>
    <property type="molecule type" value="Genomic_DNA"/>
</dbReference>
<comment type="similarity">
    <text evidence="1 7">Belongs to the RecO family.</text>
</comment>
<comment type="caution">
    <text evidence="9">The sequence shown here is derived from an EMBL/GenBank/DDBJ whole genome shotgun (WGS) entry which is preliminary data.</text>
</comment>
<evidence type="ECO:0000256" key="5">
    <source>
        <dbReference type="ARBA" id="ARBA00023204"/>
    </source>
</evidence>
<evidence type="ECO:0000256" key="2">
    <source>
        <dbReference type="ARBA" id="ARBA00021310"/>
    </source>
</evidence>
<dbReference type="NCBIfam" id="TIGR00613">
    <property type="entry name" value="reco"/>
    <property type="match status" value="1"/>
</dbReference>
<organism evidence="9 10">
    <name type="scientific">Phreatobacter oligotrophus</name>
    <dbReference type="NCBI Taxonomy" id="1122261"/>
    <lineage>
        <taxon>Bacteria</taxon>
        <taxon>Pseudomonadati</taxon>
        <taxon>Pseudomonadota</taxon>
        <taxon>Alphaproteobacteria</taxon>
        <taxon>Hyphomicrobiales</taxon>
        <taxon>Phreatobacteraceae</taxon>
        <taxon>Phreatobacter</taxon>
    </lineage>
</organism>
<dbReference type="InterPro" id="IPR022572">
    <property type="entry name" value="DNA_rep/recomb_RecO_N"/>
</dbReference>
<evidence type="ECO:0000256" key="6">
    <source>
        <dbReference type="ARBA" id="ARBA00033409"/>
    </source>
</evidence>
<dbReference type="AlphaFoldDB" id="A0A2T4Z5G6"/>
<evidence type="ECO:0000256" key="1">
    <source>
        <dbReference type="ARBA" id="ARBA00007452"/>
    </source>
</evidence>
<dbReference type="Gene3D" id="2.40.50.140">
    <property type="entry name" value="Nucleic acid-binding proteins"/>
    <property type="match status" value="1"/>
</dbReference>
<keyword evidence="10" id="KW-1185">Reference proteome</keyword>
<dbReference type="InterPro" id="IPR037278">
    <property type="entry name" value="ARFGAP/RecO"/>
</dbReference>
<accession>A0A2T4Z5G6</accession>
<evidence type="ECO:0000256" key="4">
    <source>
        <dbReference type="ARBA" id="ARBA00023172"/>
    </source>
</evidence>
<dbReference type="InterPro" id="IPR042242">
    <property type="entry name" value="RecO_C"/>
</dbReference>
<dbReference type="GO" id="GO:0043590">
    <property type="term" value="C:bacterial nucleoid"/>
    <property type="evidence" value="ECO:0007669"/>
    <property type="project" value="TreeGrafter"/>
</dbReference>
<comment type="function">
    <text evidence="7">Involved in DNA repair and RecF pathway recombination.</text>
</comment>
<dbReference type="HAMAP" id="MF_00201">
    <property type="entry name" value="RecO"/>
    <property type="match status" value="1"/>
</dbReference>
<sequence>MQWVDDGIVLGARSYGESSVILELFTRHHGRHLGLVRGGRSRRQQPVIQPGNTVHAAWSARLDEHLGTYAIEASVSRAARLMESREGVAGITLLAALARLMPEREGHEGLYEAIELIADALPAVELAAPLLVRFELEVLRLLGFGVDLSECASTGATEDLVYVSPKSGRAVSRAAGEPWKDRLLPLPGFLRGETDVGPGDVAAGFRLTGFFLARHVFEPRGVPMPDAREVFLRFVAPPV</sequence>
<evidence type="ECO:0000256" key="7">
    <source>
        <dbReference type="HAMAP-Rule" id="MF_00201"/>
    </source>
</evidence>
<dbReference type="GO" id="GO:0006310">
    <property type="term" value="P:DNA recombination"/>
    <property type="evidence" value="ECO:0007669"/>
    <property type="project" value="UniProtKB-UniRule"/>
</dbReference>
<dbReference type="InterPro" id="IPR012340">
    <property type="entry name" value="NA-bd_OB-fold"/>
</dbReference>
<gene>
    <name evidence="7" type="primary">recO</name>
    <name evidence="9" type="ORF">C8P69_104176</name>
</gene>
<keyword evidence="3 7" id="KW-0227">DNA damage</keyword>
<reference evidence="9 10" key="1">
    <citation type="submission" date="2018-04" db="EMBL/GenBank/DDBJ databases">
        <title>Genomic Encyclopedia of Archaeal and Bacterial Type Strains, Phase II (KMG-II): from individual species to whole genera.</title>
        <authorList>
            <person name="Goeker M."/>
        </authorList>
    </citation>
    <scope>NUCLEOTIDE SEQUENCE [LARGE SCALE GENOMIC DNA]</scope>
    <source>
        <strain evidence="9 10">DSM 25521</strain>
    </source>
</reference>
<dbReference type="Proteomes" id="UP000241808">
    <property type="component" value="Unassembled WGS sequence"/>
</dbReference>
<feature type="domain" description="DNA replication/recombination mediator RecO N-terminal" evidence="8">
    <location>
        <begin position="1"/>
        <end position="69"/>
    </location>
</feature>
<dbReference type="GO" id="GO:0006302">
    <property type="term" value="P:double-strand break repair"/>
    <property type="evidence" value="ECO:0007669"/>
    <property type="project" value="TreeGrafter"/>
</dbReference>
<name>A0A2T4Z5G6_9HYPH</name>
<dbReference type="PANTHER" id="PTHR33991">
    <property type="entry name" value="DNA REPAIR PROTEIN RECO"/>
    <property type="match status" value="1"/>
</dbReference>
<dbReference type="Pfam" id="PF02565">
    <property type="entry name" value="RecO_C"/>
    <property type="match status" value="1"/>
</dbReference>
<dbReference type="SUPFAM" id="SSF50249">
    <property type="entry name" value="Nucleic acid-binding proteins"/>
    <property type="match status" value="1"/>
</dbReference>
<dbReference type="RefSeq" id="WP_108176908.1">
    <property type="nucleotide sequence ID" value="NZ_PZZL01000004.1"/>
</dbReference>
<evidence type="ECO:0000259" key="8">
    <source>
        <dbReference type="Pfam" id="PF11967"/>
    </source>
</evidence>
<dbReference type="InterPro" id="IPR003717">
    <property type="entry name" value="RecO"/>
</dbReference>
<dbReference type="OrthoDB" id="9804792at2"/>
<keyword evidence="4 7" id="KW-0233">DNA recombination</keyword>
<evidence type="ECO:0000313" key="9">
    <source>
        <dbReference type="EMBL" id="PTM57128.1"/>
    </source>
</evidence>
<dbReference type="Gene3D" id="1.20.1440.120">
    <property type="entry name" value="Recombination protein O, C-terminal domain"/>
    <property type="match status" value="1"/>
</dbReference>
<protein>
    <recommendedName>
        <fullName evidence="2 7">DNA repair protein RecO</fullName>
    </recommendedName>
    <alternativeName>
        <fullName evidence="6 7">Recombination protein O</fullName>
    </alternativeName>
</protein>
<evidence type="ECO:0000313" key="10">
    <source>
        <dbReference type="Proteomes" id="UP000241808"/>
    </source>
</evidence>
<keyword evidence="5 7" id="KW-0234">DNA repair</keyword>